<organism evidence="1 2">
    <name type="scientific">Gigaspora margarita</name>
    <dbReference type="NCBI Taxonomy" id="4874"/>
    <lineage>
        <taxon>Eukaryota</taxon>
        <taxon>Fungi</taxon>
        <taxon>Fungi incertae sedis</taxon>
        <taxon>Mucoromycota</taxon>
        <taxon>Glomeromycotina</taxon>
        <taxon>Glomeromycetes</taxon>
        <taxon>Diversisporales</taxon>
        <taxon>Gigasporaceae</taxon>
        <taxon>Gigaspora</taxon>
    </lineage>
</organism>
<evidence type="ECO:0000313" key="1">
    <source>
        <dbReference type="EMBL" id="CAG8641249.1"/>
    </source>
</evidence>
<accession>A0ABN7UNP6</accession>
<name>A0ABN7UNP6_GIGMA</name>
<evidence type="ECO:0000313" key="2">
    <source>
        <dbReference type="Proteomes" id="UP000789901"/>
    </source>
</evidence>
<sequence>MTDNSKYPLSDTFLLIASFLSKNCSDKLKCIEFNEGFITVTRIIEPHRTSGRTFQNRSITNHYKLQEFNDVDIINKMLIKIMEQHTEIRNLRDAFESEVYKHKTVDFLYAYFNYFKSPLVNLHILRLLKDLGIELCESDEDTWININSRLETIFGRNKDLKTQIEECQKNKYLKLIDTLSYSRFENKFPVNSWVERVVNTFDLAESSLFNSSLKEHKGINSYDNDESDNYKQNKENTVNQTSKLGNLNNIECLTENVENVKKNKKIVKQKDNEHSINFDEHQFSFQDNFESIAVNAKVTYFRIHHYLILFDAYIALFKQARKNTPAIYKNFSFIQKIENGIPLGEDANSVRNRKWVRFQIKSILSLKTTRSEERKYNASWHIKFLINNDITTIKKLAKAGASSRFFETISFAKFDLFLTTITDGKHKKLSIPVEIDDTNASNLLL</sequence>
<dbReference type="Proteomes" id="UP000789901">
    <property type="component" value="Unassembled WGS sequence"/>
</dbReference>
<keyword evidence="2" id="KW-1185">Reference proteome</keyword>
<reference evidence="1 2" key="1">
    <citation type="submission" date="2021-06" db="EMBL/GenBank/DDBJ databases">
        <authorList>
            <person name="Kallberg Y."/>
            <person name="Tangrot J."/>
            <person name="Rosling A."/>
        </authorList>
    </citation>
    <scope>NUCLEOTIDE SEQUENCE [LARGE SCALE GENOMIC DNA]</scope>
    <source>
        <strain evidence="1 2">120-4 pot B 10/14</strain>
    </source>
</reference>
<proteinExistence type="predicted"/>
<comment type="caution">
    <text evidence="1">The sequence shown here is derived from an EMBL/GenBank/DDBJ whole genome shotgun (WGS) entry which is preliminary data.</text>
</comment>
<protein>
    <submittedName>
        <fullName evidence="1">20504_t:CDS:1</fullName>
    </submittedName>
</protein>
<dbReference type="EMBL" id="CAJVQB010004625">
    <property type="protein sequence ID" value="CAG8641249.1"/>
    <property type="molecule type" value="Genomic_DNA"/>
</dbReference>
<gene>
    <name evidence="1" type="ORF">GMARGA_LOCUS8856</name>
</gene>